<evidence type="ECO:0000256" key="1">
    <source>
        <dbReference type="SAM" id="MobiDB-lite"/>
    </source>
</evidence>
<protein>
    <submittedName>
        <fullName evidence="2">Uncharacterized protein</fullName>
    </submittedName>
</protein>
<feature type="region of interest" description="Disordered" evidence="1">
    <location>
        <begin position="466"/>
        <end position="704"/>
    </location>
</feature>
<feature type="compositionally biased region" description="Low complexity" evidence="1">
    <location>
        <begin position="530"/>
        <end position="543"/>
    </location>
</feature>
<feature type="compositionally biased region" description="Polar residues" evidence="1">
    <location>
        <begin position="489"/>
        <end position="501"/>
    </location>
</feature>
<feature type="compositionally biased region" description="Low complexity" evidence="1">
    <location>
        <begin position="610"/>
        <end position="623"/>
    </location>
</feature>
<dbReference type="Proteomes" id="UP001437256">
    <property type="component" value="Unassembled WGS sequence"/>
</dbReference>
<evidence type="ECO:0000313" key="3">
    <source>
        <dbReference type="Proteomes" id="UP001437256"/>
    </source>
</evidence>
<feature type="compositionally biased region" description="Basic and acidic residues" evidence="1">
    <location>
        <begin position="593"/>
        <end position="603"/>
    </location>
</feature>
<feature type="compositionally biased region" description="Polar residues" evidence="1">
    <location>
        <begin position="413"/>
        <end position="424"/>
    </location>
</feature>
<feature type="compositionally biased region" description="Acidic residues" evidence="1">
    <location>
        <begin position="649"/>
        <end position="677"/>
    </location>
</feature>
<comment type="caution">
    <text evidence="2">The sequence shown here is derived from an EMBL/GenBank/DDBJ whole genome shotgun (WGS) entry which is preliminary data.</text>
</comment>
<feature type="compositionally biased region" description="Basic residues" evidence="1">
    <location>
        <begin position="680"/>
        <end position="693"/>
    </location>
</feature>
<evidence type="ECO:0000313" key="2">
    <source>
        <dbReference type="EMBL" id="KAL0057406.1"/>
    </source>
</evidence>
<feature type="compositionally biased region" description="Basic and acidic residues" evidence="1">
    <location>
        <begin position="352"/>
        <end position="371"/>
    </location>
</feature>
<reference evidence="2 3" key="1">
    <citation type="submission" date="2024-05" db="EMBL/GenBank/DDBJ databases">
        <title>A draft genome resource for the thread blight pathogen Marasmius tenuissimus strain MS-2.</title>
        <authorList>
            <person name="Yulfo-Soto G.E."/>
            <person name="Baruah I.K."/>
            <person name="Amoako-Attah I."/>
            <person name="Bukari Y."/>
            <person name="Meinhardt L.W."/>
            <person name="Bailey B.A."/>
            <person name="Cohen S.P."/>
        </authorList>
    </citation>
    <scope>NUCLEOTIDE SEQUENCE [LARGE SCALE GENOMIC DNA]</scope>
    <source>
        <strain evidence="2 3">MS-2</strain>
    </source>
</reference>
<organism evidence="2 3">
    <name type="scientific">Marasmius tenuissimus</name>
    <dbReference type="NCBI Taxonomy" id="585030"/>
    <lineage>
        <taxon>Eukaryota</taxon>
        <taxon>Fungi</taxon>
        <taxon>Dikarya</taxon>
        <taxon>Basidiomycota</taxon>
        <taxon>Agaricomycotina</taxon>
        <taxon>Agaricomycetes</taxon>
        <taxon>Agaricomycetidae</taxon>
        <taxon>Agaricales</taxon>
        <taxon>Marasmiineae</taxon>
        <taxon>Marasmiaceae</taxon>
        <taxon>Marasmius</taxon>
    </lineage>
</organism>
<name>A0ABR2Z964_9AGAR</name>
<accession>A0ABR2Z964</accession>
<keyword evidence="3" id="KW-1185">Reference proteome</keyword>
<gene>
    <name evidence="2" type="ORF">AAF712_015956</name>
</gene>
<feature type="compositionally biased region" description="Basic and acidic residues" evidence="1">
    <location>
        <begin position="631"/>
        <end position="646"/>
    </location>
</feature>
<sequence>MSLRIARVPEGYKEAATKLLDALSEEWVDLSESCNDPLHKFLSPKAKRGAEKIYWGIFGWRCFDILVSLEGNAQTPIMILRTTFHKRMNLLTGFKTLSNWVAMIRDVNDAVNSKSEVWLALSAKPTNVTEQGWQIYLIVWQYSLTVKHSKAARLNKVLNNLAQAAFVISFFKMGYSDLPSDKKKIQEALIEAASDAGCQDLASLIIAAFKPGKIAPSNLRGVLYVALAVTPFMLLSDITVVSKDIPRRDLIIHWLYLGNCLPPLLALLTKELWRCIKLIVDGKATPLDALKQFLCKAMVRIPKSETEDTTKLEQAERRFFDRDFGMSIDDITPSATNEQHRITLRSLNKEPNSTDKPDGIVRDDVDSPRSDELDENTETDVPPGAGLSDSGEAGHNPINRSLPDGAPSDPPAAQTTETNNSNMSLPDPESHTNIGSQFTIPPAPIDDHAMNHDTTATHLATATSNVAPLPTTEPSTNCEPLGPPLPTEANENASQNTSTTGMVPWGLPTSMRIEDASEPGTGILTHKSSQTTPQPHQTQDMQMSNIEPDNDTVNNPDGEGSGTMNVDEPEENNTNNNNPTRGGNDAMAVDEPEEKKDDVNVEKGEDEVNDTNNNNATGEGNNAMAVDEPEEGKRGKEVETMDKEGENANVEEGEDEITDDDEDEAEDNVEEEDEEEENTKKKRKTKGKRKQKPRQTPLPRLTHNTKAKKLTFPPLWLRDSEGRVYHYKPTFYEKEVYHHIVRLLKICNAVDEKVLCIAPFMSLEARPPVELNNTEEYINDMPSAKDTNDQIVRGNFKDLIKHMSMPKGKGKILNFLDITGSDNSDGFRTTELASDIWAERIKIRKKSLA</sequence>
<feature type="compositionally biased region" description="Polar residues" evidence="1">
    <location>
        <begin position="544"/>
        <end position="555"/>
    </location>
</feature>
<dbReference type="EMBL" id="JBBXMP010000550">
    <property type="protein sequence ID" value="KAL0057406.1"/>
    <property type="molecule type" value="Genomic_DNA"/>
</dbReference>
<feature type="region of interest" description="Disordered" evidence="1">
    <location>
        <begin position="330"/>
        <end position="450"/>
    </location>
</feature>
<proteinExistence type="predicted"/>